<feature type="transmembrane region" description="Helical" evidence="1">
    <location>
        <begin position="35"/>
        <end position="52"/>
    </location>
</feature>
<dbReference type="Proteomes" id="UP001156441">
    <property type="component" value="Unassembled WGS sequence"/>
</dbReference>
<comment type="caution">
    <text evidence="2">The sequence shown here is derived from an EMBL/GenBank/DDBJ whole genome shotgun (WGS) entry which is preliminary data.</text>
</comment>
<accession>A0ABT2J8P5</accession>
<name>A0ABT2J8P5_9PSEU</name>
<gene>
    <name evidence="2" type="ORF">JT362_12505</name>
</gene>
<reference evidence="2 3" key="1">
    <citation type="submission" date="2021-02" db="EMBL/GenBank/DDBJ databases">
        <title>Actinophytocola xerophila sp. nov., isolated from soil of cotton cropping field.</title>
        <authorList>
            <person name="Huang R."/>
            <person name="Chen X."/>
            <person name="Ge X."/>
            <person name="Liu W."/>
        </authorList>
    </citation>
    <scope>NUCLEOTIDE SEQUENCE [LARGE SCALE GENOMIC DNA]</scope>
    <source>
        <strain evidence="2 3">S1-96</strain>
    </source>
</reference>
<feature type="transmembrane region" description="Helical" evidence="1">
    <location>
        <begin position="59"/>
        <end position="77"/>
    </location>
</feature>
<keyword evidence="1" id="KW-0812">Transmembrane</keyword>
<proteinExistence type="predicted"/>
<keyword evidence="3" id="KW-1185">Reference proteome</keyword>
<feature type="transmembrane region" description="Helical" evidence="1">
    <location>
        <begin position="89"/>
        <end position="116"/>
    </location>
</feature>
<keyword evidence="1" id="KW-1133">Transmembrane helix</keyword>
<protein>
    <recommendedName>
        <fullName evidence="4">Histidine kinase</fullName>
    </recommendedName>
</protein>
<dbReference type="EMBL" id="JAFFZE010000010">
    <property type="protein sequence ID" value="MCT2583939.1"/>
    <property type="molecule type" value="Genomic_DNA"/>
</dbReference>
<evidence type="ECO:0000313" key="3">
    <source>
        <dbReference type="Proteomes" id="UP001156441"/>
    </source>
</evidence>
<dbReference type="RefSeq" id="WP_260191316.1">
    <property type="nucleotide sequence ID" value="NZ_JAFFZE010000010.1"/>
</dbReference>
<evidence type="ECO:0008006" key="4">
    <source>
        <dbReference type="Google" id="ProtNLM"/>
    </source>
</evidence>
<organism evidence="2 3">
    <name type="scientific">Actinophytocola gossypii</name>
    <dbReference type="NCBI Taxonomy" id="2812003"/>
    <lineage>
        <taxon>Bacteria</taxon>
        <taxon>Bacillati</taxon>
        <taxon>Actinomycetota</taxon>
        <taxon>Actinomycetes</taxon>
        <taxon>Pseudonocardiales</taxon>
        <taxon>Pseudonocardiaceae</taxon>
    </lineage>
</organism>
<evidence type="ECO:0000256" key="1">
    <source>
        <dbReference type="SAM" id="Phobius"/>
    </source>
</evidence>
<keyword evidence="1" id="KW-0472">Membrane</keyword>
<sequence length="126" mass="13068">MTSTPRPRPLVGAVVAVALAALLYAMTATSTGDTAAGSGLAVVAIGVGLAAAKHHWARITVTVLLGVQLLYWLPLPLSGEWEFTDNPVVYVLVAALLSVAGVVLLFGPSSNAYFAARRAERAGRVR</sequence>
<evidence type="ECO:0000313" key="2">
    <source>
        <dbReference type="EMBL" id="MCT2583939.1"/>
    </source>
</evidence>